<dbReference type="Proteomes" id="UP000724672">
    <property type="component" value="Unassembled WGS sequence"/>
</dbReference>
<dbReference type="AlphaFoldDB" id="A0A942Z8F8"/>
<dbReference type="InterPro" id="IPR052829">
    <property type="entry name" value="N-acetyltransferase_domain"/>
</dbReference>
<comment type="caution">
    <text evidence="2">The sequence shown here is derived from an EMBL/GenBank/DDBJ whole genome shotgun (WGS) entry which is preliminary data.</text>
</comment>
<evidence type="ECO:0000259" key="1">
    <source>
        <dbReference type="PROSITE" id="PS51186"/>
    </source>
</evidence>
<name>A0A942Z8F8_9FIRM</name>
<dbReference type="PANTHER" id="PTHR43259">
    <property type="entry name" value="SPT10P"/>
    <property type="match status" value="1"/>
</dbReference>
<dbReference type="Gene3D" id="3.40.630.30">
    <property type="match status" value="1"/>
</dbReference>
<dbReference type="EMBL" id="WSFT01000029">
    <property type="protein sequence ID" value="MBS4538238.1"/>
    <property type="molecule type" value="Genomic_DNA"/>
</dbReference>
<evidence type="ECO:0000313" key="3">
    <source>
        <dbReference type="Proteomes" id="UP000724672"/>
    </source>
</evidence>
<keyword evidence="2" id="KW-0808">Transferase</keyword>
<sequence length="175" mass="20340">MEYRELKREELTLLREIERSEVVKEVYYCKNNRLSLVDEFYDIQGWDLDELNSFISRLYDIYDRNGTVLGAFDNDKIVGLVALDSKAIGKNNDQLKLDMLYVSSTYRNKGIGKCLMNKISRKAKDLGAKSLYISATPFRNTVDFYSRVGAKLTDEIIKELYDLEPEDIHMVLDLN</sequence>
<proteinExistence type="predicted"/>
<dbReference type="InterPro" id="IPR016181">
    <property type="entry name" value="Acyl_CoA_acyltransferase"/>
</dbReference>
<gene>
    <name evidence="2" type="ORF">GOQ27_07170</name>
</gene>
<dbReference type="Pfam" id="PF00583">
    <property type="entry name" value="Acetyltransf_1"/>
    <property type="match status" value="1"/>
</dbReference>
<keyword evidence="3" id="KW-1185">Reference proteome</keyword>
<feature type="domain" description="N-acetyltransferase" evidence="1">
    <location>
        <begin position="1"/>
        <end position="175"/>
    </location>
</feature>
<dbReference type="RefSeq" id="WP_203366164.1">
    <property type="nucleotide sequence ID" value="NZ_WSFT01000029.1"/>
</dbReference>
<dbReference type="EC" id="2.3.1.-" evidence="2"/>
<dbReference type="InterPro" id="IPR000182">
    <property type="entry name" value="GNAT_dom"/>
</dbReference>
<keyword evidence="2" id="KW-0012">Acyltransferase</keyword>
<accession>A0A942Z8F8</accession>
<protein>
    <submittedName>
        <fullName evidence="2">GNAT family N-acetyltransferase</fullName>
        <ecNumber evidence="2">2.3.1.-</ecNumber>
    </submittedName>
</protein>
<dbReference type="CDD" id="cd04301">
    <property type="entry name" value="NAT_SF"/>
    <property type="match status" value="1"/>
</dbReference>
<reference evidence="2" key="1">
    <citation type="submission" date="2019-12" db="EMBL/GenBank/DDBJ databases">
        <title>Clostridiaceae gen. nov. sp. nov., isolated from sediment in Xinjiang, China.</title>
        <authorList>
            <person name="Zhang R."/>
        </authorList>
    </citation>
    <scope>NUCLEOTIDE SEQUENCE</scope>
    <source>
        <strain evidence="2">D2Q-11</strain>
    </source>
</reference>
<dbReference type="SUPFAM" id="SSF55729">
    <property type="entry name" value="Acyl-CoA N-acyltransferases (Nat)"/>
    <property type="match status" value="1"/>
</dbReference>
<evidence type="ECO:0000313" key="2">
    <source>
        <dbReference type="EMBL" id="MBS4538238.1"/>
    </source>
</evidence>
<dbReference type="PANTHER" id="PTHR43259:SF1">
    <property type="entry name" value="N-ACETYLTRANSFERASE DOMAIN-CONTAINING PROTEIN"/>
    <property type="match status" value="1"/>
</dbReference>
<dbReference type="GO" id="GO:0016747">
    <property type="term" value="F:acyltransferase activity, transferring groups other than amino-acyl groups"/>
    <property type="evidence" value="ECO:0007669"/>
    <property type="project" value="InterPro"/>
</dbReference>
<organism evidence="2 3">
    <name type="scientific">Anaeromonas frigoriresistens</name>
    <dbReference type="NCBI Taxonomy" id="2683708"/>
    <lineage>
        <taxon>Bacteria</taxon>
        <taxon>Bacillati</taxon>
        <taxon>Bacillota</taxon>
        <taxon>Tissierellia</taxon>
        <taxon>Tissierellales</taxon>
        <taxon>Thermohalobacteraceae</taxon>
        <taxon>Anaeromonas</taxon>
    </lineage>
</organism>
<dbReference type="PROSITE" id="PS51186">
    <property type="entry name" value="GNAT"/>
    <property type="match status" value="1"/>
</dbReference>